<evidence type="ECO:0000256" key="9">
    <source>
        <dbReference type="ARBA" id="ARBA00023242"/>
    </source>
</evidence>
<dbReference type="GO" id="GO:0005634">
    <property type="term" value="C:nucleus"/>
    <property type="evidence" value="ECO:0007669"/>
    <property type="project" value="UniProtKB-SubCell"/>
</dbReference>
<feature type="coiled-coil region" evidence="10">
    <location>
        <begin position="829"/>
        <end position="856"/>
    </location>
</feature>
<feature type="domain" description="Rad50/SbcC-type AAA" evidence="12">
    <location>
        <begin position="82"/>
        <end position="298"/>
    </location>
</feature>
<protein>
    <recommendedName>
        <fullName evidence="4">Structural maintenance of chromosomes protein 5</fullName>
    </recommendedName>
</protein>
<dbReference type="RefSeq" id="XP_064680876.1">
    <property type="nucleotide sequence ID" value="XM_064821190.1"/>
</dbReference>
<evidence type="ECO:0000256" key="4">
    <source>
        <dbReference type="ARBA" id="ARBA00018687"/>
    </source>
</evidence>
<dbReference type="GO" id="GO:0003697">
    <property type="term" value="F:single-stranded DNA binding"/>
    <property type="evidence" value="ECO:0007669"/>
    <property type="project" value="TreeGrafter"/>
</dbReference>
<feature type="coiled-coil region" evidence="10">
    <location>
        <begin position="229"/>
        <end position="284"/>
    </location>
</feature>
<dbReference type="Gene3D" id="3.40.50.300">
    <property type="entry name" value="P-loop containing nucleotide triphosphate hydrolases"/>
    <property type="match status" value="2"/>
</dbReference>
<dbReference type="GO" id="GO:0016491">
    <property type="term" value="F:oxidoreductase activity"/>
    <property type="evidence" value="ECO:0007669"/>
    <property type="project" value="UniProtKB-KW"/>
</dbReference>
<feature type="compositionally biased region" description="Basic and acidic residues" evidence="11">
    <location>
        <begin position="1"/>
        <end position="15"/>
    </location>
</feature>
<evidence type="ECO:0000313" key="13">
    <source>
        <dbReference type="EMBL" id="KAK4514210.1"/>
    </source>
</evidence>
<keyword evidence="8 10" id="KW-0175">Coiled coil</keyword>
<keyword evidence="5" id="KW-0158">Chromosome</keyword>
<feature type="coiled-coil region" evidence="10">
    <location>
        <begin position="932"/>
        <end position="959"/>
    </location>
</feature>
<dbReference type="PANTHER" id="PTHR45916:SF1">
    <property type="entry name" value="STRUCTURAL MAINTENANCE OF CHROMOSOMES PROTEIN 5"/>
    <property type="match status" value="1"/>
</dbReference>
<comment type="subcellular location">
    <subcellularLocation>
        <location evidence="2">Chromosome</location>
    </subcellularLocation>
    <subcellularLocation>
        <location evidence="1">Nucleus</location>
    </subcellularLocation>
</comment>
<evidence type="ECO:0000259" key="12">
    <source>
        <dbReference type="Pfam" id="PF13476"/>
    </source>
</evidence>
<dbReference type="Proteomes" id="UP001304243">
    <property type="component" value="Unassembled WGS sequence"/>
</dbReference>
<evidence type="ECO:0000256" key="11">
    <source>
        <dbReference type="SAM" id="MobiDB-lite"/>
    </source>
</evidence>
<evidence type="ECO:0000256" key="5">
    <source>
        <dbReference type="ARBA" id="ARBA00022454"/>
    </source>
</evidence>
<name>A0AAN7DE71_9FUNG</name>
<dbReference type="GO" id="GO:0005524">
    <property type="term" value="F:ATP binding"/>
    <property type="evidence" value="ECO:0007669"/>
    <property type="project" value="UniProtKB-KW"/>
</dbReference>
<dbReference type="EMBL" id="JASEJX010000015">
    <property type="protein sequence ID" value="KAK4514210.1"/>
    <property type="molecule type" value="Genomic_DNA"/>
</dbReference>
<dbReference type="GO" id="GO:0005840">
    <property type="term" value="C:ribosome"/>
    <property type="evidence" value="ECO:0007669"/>
    <property type="project" value="UniProtKB-KW"/>
</dbReference>
<evidence type="ECO:0000256" key="2">
    <source>
        <dbReference type="ARBA" id="ARBA00004286"/>
    </source>
</evidence>
<dbReference type="GO" id="GO:0000724">
    <property type="term" value="P:double-strand break repair via homologous recombination"/>
    <property type="evidence" value="ECO:0007669"/>
    <property type="project" value="TreeGrafter"/>
</dbReference>
<evidence type="ECO:0000256" key="6">
    <source>
        <dbReference type="ARBA" id="ARBA00022741"/>
    </source>
</evidence>
<evidence type="ECO:0000256" key="3">
    <source>
        <dbReference type="ARBA" id="ARBA00010171"/>
    </source>
</evidence>
<feature type="coiled-coil region" evidence="10">
    <location>
        <begin position="721"/>
        <end position="793"/>
    </location>
</feature>
<dbReference type="PANTHER" id="PTHR45916">
    <property type="entry name" value="STRUCTURAL MAINTENANCE OF CHROMOSOMES PROTEIN 5"/>
    <property type="match status" value="1"/>
</dbReference>
<evidence type="ECO:0000256" key="1">
    <source>
        <dbReference type="ARBA" id="ARBA00004123"/>
    </source>
</evidence>
<keyword evidence="13" id="KW-0689">Ribosomal protein</keyword>
<feature type="region of interest" description="Disordered" evidence="11">
    <location>
        <begin position="1"/>
        <end position="61"/>
    </location>
</feature>
<feature type="compositionally biased region" description="Acidic residues" evidence="11">
    <location>
        <begin position="31"/>
        <end position="47"/>
    </location>
</feature>
<evidence type="ECO:0000256" key="8">
    <source>
        <dbReference type="ARBA" id="ARBA00023054"/>
    </source>
</evidence>
<dbReference type="SUPFAM" id="SSF52540">
    <property type="entry name" value="P-loop containing nucleoside triphosphate hydrolases"/>
    <property type="match status" value="1"/>
</dbReference>
<dbReference type="AlphaFoldDB" id="A0AAN7DE71"/>
<keyword evidence="13" id="KW-0560">Oxidoreductase</keyword>
<evidence type="ECO:0000313" key="14">
    <source>
        <dbReference type="Proteomes" id="UP001304243"/>
    </source>
</evidence>
<dbReference type="GO" id="GO:0016887">
    <property type="term" value="F:ATP hydrolysis activity"/>
    <property type="evidence" value="ECO:0007669"/>
    <property type="project" value="InterPro"/>
</dbReference>
<keyword evidence="14" id="KW-1185">Reference proteome</keyword>
<dbReference type="InterPro" id="IPR027417">
    <property type="entry name" value="P-loop_NTPase"/>
</dbReference>
<evidence type="ECO:0000256" key="10">
    <source>
        <dbReference type="SAM" id="Coils"/>
    </source>
</evidence>
<organism evidence="13 14">
    <name type="scientific">Mucor velutinosus</name>
    <dbReference type="NCBI Taxonomy" id="708070"/>
    <lineage>
        <taxon>Eukaryota</taxon>
        <taxon>Fungi</taxon>
        <taxon>Fungi incertae sedis</taxon>
        <taxon>Mucoromycota</taxon>
        <taxon>Mucoromycotina</taxon>
        <taxon>Mucoromycetes</taxon>
        <taxon>Mucorales</taxon>
        <taxon>Mucorineae</taxon>
        <taxon>Mucoraceae</taxon>
        <taxon>Mucor</taxon>
    </lineage>
</organism>
<proteinExistence type="inferred from homology"/>
<dbReference type="Pfam" id="PF13476">
    <property type="entry name" value="AAA_23"/>
    <property type="match status" value="1"/>
</dbReference>
<keyword evidence="7" id="KW-0067">ATP-binding</keyword>
<dbReference type="Gene3D" id="1.10.287.1490">
    <property type="match status" value="1"/>
</dbReference>
<evidence type="ECO:0000256" key="7">
    <source>
        <dbReference type="ARBA" id="ARBA00022840"/>
    </source>
</evidence>
<keyword evidence="13" id="KW-0687">Ribonucleoprotein</keyword>
<feature type="coiled-coil region" evidence="10">
    <location>
        <begin position="310"/>
        <end position="358"/>
    </location>
</feature>
<keyword evidence="9" id="KW-0539">Nucleus</keyword>
<dbReference type="GeneID" id="89945500"/>
<keyword evidence="6" id="KW-0547">Nucleotide-binding</keyword>
<gene>
    <name evidence="13" type="primary">MRPL2_1</name>
    <name evidence="13" type="ORF">ATC70_001798</name>
</gene>
<accession>A0AAN7DE71</accession>
<feature type="coiled-coil region" evidence="10">
    <location>
        <begin position="387"/>
        <end position="478"/>
    </location>
</feature>
<dbReference type="GO" id="GO:0030915">
    <property type="term" value="C:Smc5-Smc6 complex"/>
    <property type="evidence" value="ECO:0007669"/>
    <property type="project" value="TreeGrafter"/>
</dbReference>
<dbReference type="FunFam" id="3.40.50.300:FF:001301">
    <property type="entry name" value="Structural maintenance of chromosomes 5"/>
    <property type="match status" value="1"/>
</dbReference>
<dbReference type="InterPro" id="IPR038729">
    <property type="entry name" value="Rad50/SbcC_AAA"/>
</dbReference>
<comment type="similarity">
    <text evidence="3">Belongs to the SMC family. SMC5 subfamily.</text>
</comment>
<sequence>MTIRRARSDSDDETKAPSAKHIKITNGDAEMNGDDSMESGDDNDDAEGANASPSEPAPEMRNLDLKPLEADVDGFVEGSIVKLTLTNFVTYDYCEIAPGPHMNMIIGPNGTGKSTIVCAIALGLGGTPALLGRARDINEFVKTGEDESTIMIELKKVGTRNITISRSFKKSGNSSIWRINGKNCPSREVQAIVNGFNIQVDNLCQFLPQDRVAEFAELTPPLLLQRTQAAAGKAELHEMQQKLVRLRDDEKALMKSHESDLLHLKSIKAKNQELERDVLRMQQREKLQKNIKLLESQIPLVKYTESKARYDRAQIDYEAAKDTYQRAKDEVAPIKSLLDQVAAEKRKAGIELDKAENAYRTGMRKVKEVMESIKTKRAEINSTKRSIEERKAKVPEKEREIERLEAKIKHMEEQLANRPDDDTSQFEDAIAKINKELSELNMKQNDVNGRGDDEKRKMNQLAERMKYMRAELEKLENVKQARLKKLVAAYPDVLKGYNWLKQNRDKLKGRVYEPAILLLNLKDPRYARQVEFAMGGPRSTHLRSFICEQEDDYRFMTSILFDQMKLKININWPDLDPNHDYQKPCANIDQLKARTGLEHFISEILEGPKYVVDTMCLECHLDKIPVSLNRVDAKAIVDSGLFQKFTTGDTFYNVKTSLYGRKSTQTKTSVIPPPHFLGNSVDTEALASLKEEMRGIQASQQQGEINLKEISREHDTIKAAMAEKRHAKEDQQSQKRDVQKRIQVYEHALRRCETYKKELVEMRKRPEEDKEAIAQLEQSVERMIEEEDAALKNHAKYVTKVIGLFEERNKAAMLSHFMDSKDHAINAYASSQTENLEEAKRNLNIFKNAFLQAQRETKECMNATKNAGRDLPEDLIEEYNEIVLKWRQAEGGLQTTLIELESRIAEEQGKVAGIRFANANAMDHYQDRKKSIEAYEAKAEQTRATLENMRNQIQTLKGQWAPLIKELVARIDEKFSAAFSRIKCAGAIQLEESEDFDKWGINILVKFRDAEKLQLLTGQRQSGGERSVSTILYLMSLQDLAASPFRVVDEINQGMDPRNERMIHEQIVQSATREGTSQYFLITPKLLPDLFYNDRMRVLCIYNSEWLPEKIKPLQAYLDHAKATGVL</sequence>
<comment type="caution">
    <text evidence="13">The sequence shown here is derived from an EMBL/GenBank/DDBJ whole genome shotgun (WGS) entry which is preliminary data.</text>
</comment>
<reference evidence="13 14" key="1">
    <citation type="submission" date="2022-11" db="EMBL/GenBank/DDBJ databases">
        <title>Mucor velutinosus strain NIH1002 WGS.</title>
        <authorList>
            <person name="Subramanian P."/>
            <person name="Mullikin J.C."/>
            <person name="Segre J.A."/>
            <person name="Zelazny A.M."/>
        </authorList>
    </citation>
    <scope>NUCLEOTIDE SEQUENCE [LARGE SCALE GENOMIC DNA]</scope>
    <source>
        <strain evidence="13 14">NIH1002</strain>
    </source>
</reference>